<dbReference type="GO" id="GO:0005737">
    <property type="term" value="C:cytoplasm"/>
    <property type="evidence" value="ECO:0007669"/>
    <property type="project" value="TreeGrafter"/>
</dbReference>
<dbReference type="Pfam" id="PF00271">
    <property type="entry name" value="Helicase_C"/>
    <property type="match status" value="1"/>
</dbReference>
<keyword evidence="3" id="KW-1133">Transmembrane helix</keyword>
<keyword evidence="3" id="KW-0472">Membrane</keyword>
<dbReference type="Ensembl" id="ENSECRT00000007842.1">
    <property type="protein sequence ID" value="ENSECRP00000007719.1"/>
    <property type="gene ID" value="ENSECRG00000005133.1"/>
</dbReference>
<dbReference type="InterPro" id="IPR027417">
    <property type="entry name" value="P-loop_NTPase"/>
</dbReference>
<organism evidence="5 6">
    <name type="scientific">Erpetoichthys calabaricus</name>
    <name type="common">Rope fish</name>
    <name type="synonym">Calamoichthys calabaricus</name>
    <dbReference type="NCBI Taxonomy" id="27687"/>
    <lineage>
        <taxon>Eukaryota</taxon>
        <taxon>Metazoa</taxon>
        <taxon>Chordata</taxon>
        <taxon>Craniata</taxon>
        <taxon>Vertebrata</taxon>
        <taxon>Euteleostomi</taxon>
        <taxon>Actinopterygii</taxon>
        <taxon>Polypteriformes</taxon>
        <taxon>Polypteridae</taxon>
        <taxon>Erpetoichthys</taxon>
    </lineage>
</organism>
<keyword evidence="6" id="KW-1185">Reference proteome</keyword>
<evidence type="ECO:0000256" key="1">
    <source>
        <dbReference type="ARBA" id="ARBA00022801"/>
    </source>
</evidence>
<evidence type="ECO:0000256" key="2">
    <source>
        <dbReference type="ARBA" id="ARBA00022806"/>
    </source>
</evidence>
<dbReference type="CDD" id="cd18791">
    <property type="entry name" value="SF2_C_RHA"/>
    <property type="match status" value="1"/>
</dbReference>
<feature type="transmembrane region" description="Helical" evidence="3">
    <location>
        <begin position="121"/>
        <end position="142"/>
    </location>
</feature>
<keyword evidence="2" id="KW-0547">Nucleotide-binding</keyword>
<sequence length="174" mass="19755">MMNQQAIFQTPPAGMRKIILATNIAETSITVDDIVHVVDLGSHKEQRYDLRTKVSCLDTVWISQSNVIQRRGRAGRCQPGHSYHLFPRQRLETMNTYPVPEILRTPLENLVLQCKIHSPDLSVSFIMLTLSLLLGASFLYGFSPLFLEWTDKCVNFRDYMRALGSGLVLVCCLL</sequence>
<gene>
    <name evidence="5" type="primary">DHX30</name>
</gene>
<dbReference type="PANTHER" id="PTHR18934:SF257">
    <property type="entry name" value="ATP-DEPENDENT RNA HELICASE DHX30"/>
    <property type="match status" value="1"/>
</dbReference>
<dbReference type="Proteomes" id="UP000694620">
    <property type="component" value="Chromosome 6"/>
</dbReference>
<dbReference type="PANTHER" id="PTHR18934">
    <property type="entry name" value="ATP-DEPENDENT RNA HELICASE"/>
    <property type="match status" value="1"/>
</dbReference>
<accession>A0A8C4RU92</accession>
<dbReference type="GeneTree" id="ENSGT00940000158279"/>
<evidence type="ECO:0000313" key="6">
    <source>
        <dbReference type="Proteomes" id="UP000694620"/>
    </source>
</evidence>
<dbReference type="SMART" id="SM00490">
    <property type="entry name" value="HELICc"/>
    <property type="match status" value="1"/>
</dbReference>
<dbReference type="GO" id="GO:0003678">
    <property type="term" value="F:DNA helicase activity"/>
    <property type="evidence" value="ECO:0007669"/>
    <property type="project" value="TreeGrafter"/>
</dbReference>
<reference evidence="5" key="2">
    <citation type="submission" date="2025-08" db="UniProtKB">
        <authorList>
            <consortium name="Ensembl"/>
        </authorList>
    </citation>
    <scope>IDENTIFICATION</scope>
</reference>
<evidence type="ECO:0000256" key="3">
    <source>
        <dbReference type="SAM" id="Phobius"/>
    </source>
</evidence>
<evidence type="ECO:0000259" key="4">
    <source>
        <dbReference type="PROSITE" id="PS51194"/>
    </source>
</evidence>
<protein>
    <submittedName>
        <fullName evidence="5">DExH-box helicase 30</fullName>
    </submittedName>
</protein>
<reference evidence="5" key="1">
    <citation type="submission" date="2021-06" db="EMBL/GenBank/DDBJ databases">
        <authorList>
            <consortium name="Wellcome Sanger Institute Data Sharing"/>
        </authorList>
    </citation>
    <scope>NUCLEOTIDE SEQUENCE [LARGE SCALE GENOMIC DNA]</scope>
</reference>
<name>A0A8C4RU92_ERPCA</name>
<keyword evidence="3" id="KW-0812">Transmembrane</keyword>
<dbReference type="GO" id="GO:0002151">
    <property type="term" value="F:G-quadruplex RNA binding"/>
    <property type="evidence" value="ECO:0007669"/>
    <property type="project" value="TreeGrafter"/>
</dbReference>
<dbReference type="GO" id="GO:0003724">
    <property type="term" value="F:RNA helicase activity"/>
    <property type="evidence" value="ECO:0007669"/>
    <property type="project" value="TreeGrafter"/>
</dbReference>
<keyword evidence="1" id="KW-0378">Hydrolase</keyword>
<feature type="domain" description="Helicase C-terminal" evidence="4">
    <location>
        <begin position="1"/>
        <end position="118"/>
    </location>
</feature>
<dbReference type="SUPFAM" id="SSF52540">
    <property type="entry name" value="P-loop containing nucleoside triphosphate hydrolases"/>
    <property type="match status" value="1"/>
</dbReference>
<dbReference type="InterPro" id="IPR001650">
    <property type="entry name" value="Helicase_C-like"/>
</dbReference>
<dbReference type="GO" id="GO:0016787">
    <property type="term" value="F:hydrolase activity"/>
    <property type="evidence" value="ECO:0007669"/>
    <property type="project" value="UniProtKB-KW"/>
</dbReference>
<dbReference type="PROSITE" id="PS51194">
    <property type="entry name" value="HELICASE_CTER"/>
    <property type="match status" value="1"/>
</dbReference>
<proteinExistence type="predicted"/>
<reference evidence="5" key="3">
    <citation type="submission" date="2025-09" db="UniProtKB">
        <authorList>
            <consortium name="Ensembl"/>
        </authorList>
    </citation>
    <scope>IDENTIFICATION</scope>
</reference>
<dbReference type="Gene3D" id="3.40.50.300">
    <property type="entry name" value="P-loop containing nucleotide triphosphate hydrolases"/>
    <property type="match status" value="1"/>
</dbReference>
<dbReference type="GO" id="GO:0005634">
    <property type="term" value="C:nucleus"/>
    <property type="evidence" value="ECO:0007669"/>
    <property type="project" value="TreeGrafter"/>
</dbReference>
<keyword evidence="2" id="KW-0347">Helicase</keyword>
<dbReference type="AlphaFoldDB" id="A0A8C4RU92"/>
<keyword evidence="2" id="KW-0067">ATP-binding</keyword>
<evidence type="ECO:0000313" key="5">
    <source>
        <dbReference type="Ensembl" id="ENSECRP00000007719.1"/>
    </source>
</evidence>